<evidence type="ECO:0000313" key="2">
    <source>
        <dbReference type="Proteomes" id="UP001056120"/>
    </source>
</evidence>
<keyword evidence="2" id="KW-1185">Reference proteome</keyword>
<dbReference type="Proteomes" id="UP001056120">
    <property type="component" value="Linkage Group LG15"/>
</dbReference>
<comment type="caution">
    <text evidence="1">The sequence shown here is derived from an EMBL/GenBank/DDBJ whole genome shotgun (WGS) entry which is preliminary data.</text>
</comment>
<evidence type="ECO:0000313" key="1">
    <source>
        <dbReference type="EMBL" id="KAI3777804.1"/>
    </source>
</evidence>
<name>A0ACB9G2E0_9ASTR</name>
<accession>A0ACB9G2E0</accession>
<sequence>MAQTKHTLNSFCSNVYTKLFLVNLKKFSRNKVLRKDISESKASTIKFLLIKIKTERAFDCKLPLQFPPVSYISPSLSQSKTPLQTGVLQLQKSHTDALLAVKLRAAKSSKI</sequence>
<gene>
    <name evidence="1" type="ORF">L1987_47607</name>
</gene>
<organism evidence="1 2">
    <name type="scientific">Smallanthus sonchifolius</name>
    <dbReference type="NCBI Taxonomy" id="185202"/>
    <lineage>
        <taxon>Eukaryota</taxon>
        <taxon>Viridiplantae</taxon>
        <taxon>Streptophyta</taxon>
        <taxon>Embryophyta</taxon>
        <taxon>Tracheophyta</taxon>
        <taxon>Spermatophyta</taxon>
        <taxon>Magnoliopsida</taxon>
        <taxon>eudicotyledons</taxon>
        <taxon>Gunneridae</taxon>
        <taxon>Pentapetalae</taxon>
        <taxon>asterids</taxon>
        <taxon>campanulids</taxon>
        <taxon>Asterales</taxon>
        <taxon>Asteraceae</taxon>
        <taxon>Asteroideae</taxon>
        <taxon>Heliantheae alliance</taxon>
        <taxon>Millerieae</taxon>
        <taxon>Smallanthus</taxon>
    </lineage>
</organism>
<proteinExistence type="predicted"/>
<protein>
    <submittedName>
        <fullName evidence="1">Uncharacterized protein</fullName>
    </submittedName>
</protein>
<reference evidence="2" key="1">
    <citation type="journal article" date="2022" name="Mol. Ecol. Resour.">
        <title>The genomes of chicory, endive, great burdock and yacon provide insights into Asteraceae palaeo-polyploidization history and plant inulin production.</title>
        <authorList>
            <person name="Fan W."/>
            <person name="Wang S."/>
            <person name="Wang H."/>
            <person name="Wang A."/>
            <person name="Jiang F."/>
            <person name="Liu H."/>
            <person name="Zhao H."/>
            <person name="Xu D."/>
            <person name="Zhang Y."/>
        </authorList>
    </citation>
    <scope>NUCLEOTIDE SEQUENCE [LARGE SCALE GENOMIC DNA]</scope>
    <source>
        <strain evidence="2">cv. Yunnan</strain>
    </source>
</reference>
<dbReference type="EMBL" id="CM042032">
    <property type="protein sequence ID" value="KAI3777804.1"/>
    <property type="molecule type" value="Genomic_DNA"/>
</dbReference>
<reference evidence="1 2" key="2">
    <citation type="journal article" date="2022" name="Mol. Ecol. Resour.">
        <title>The genomes of chicory, endive, great burdock and yacon provide insights into Asteraceae paleo-polyploidization history and plant inulin production.</title>
        <authorList>
            <person name="Fan W."/>
            <person name="Wang S."/>
            <person name="Wang H."/>
            <person name="Wang A."/>
            <person name="Jiang F."/>
            <person name="Liu H."/>
            <person name="Zhao H."/>
            <person name="Xu D."/>
            <person name="Zhang Y."/>
        </authorList>
    </citation>
    <scope>NUCLEOTIDE SEQUENCE [LARGE SCALE GENOMIC DNA]</scope>
    <source>
        <strain evidence="2">cv. Yunnan</strain>
        <tissue evidence="1">Leaves</tissue>
    </source>
</reference>